<evidence type="ECO:0000313" key="3">
    <source>
        <dbReference type="Proteomes" id="UP001320715"/>
    </source>
</evidence>
<dbReference type="EMBL" id="JAAAML010000001">
    <property type="protein sequence ID" value="MCO6406766.1"/>
    <property type="molecule type" value="Genomic_DNA"/>
</dbReference>
<reference evidence="2 3" key="1">
    <citation type="submission" date="2020-01" db="EMBL/GenBank/DDBJ databases">
        <title>Genomes of bacteria type strains.</title>
        <authorList>
            <person name="Chen J."/>
            <person name="Zhu S."/>
            <person name="Yang J."/>
        </authorList>
    </citation>
    <scope>NUCLEOTIDE SEQUENCE [LARGE SCALE GENOMIC DNA]</scope>
    <source>
        <strain evidence="2 3">DSM 16655</strain>
    </source>
</reference>
<evidence type="ECO:0000313" key="2">
    <source>
        <dbReference type="EMBL" id="MCO6406766.1"/>
    </source>
</evidence>
<feature type="region of interest" description="Disordered" evidence="1">
    <location>
        <begin position="516"/>
        <end position="536"/>
    </location>
</feature>
<gene>
    <name evidence="2" type="ORF">GTW23_01150</name>
</gene>
<comment type="caution">
    <text evidence="2">The sequence shown here is derived from an EMBL/GenBank/DDBJ whole genome shotgun (WGS) entry which is preliminary data.</text>
</comment>
<name>A0ABT1CKN9_9HYPH</name>
<organism evidence="2 3">
    <name type="scientific">Hoeflea alexandrii</name>
    <dbReference type="NCBI Taxonomy" id="288436"/>
    <lineage>
        <taxon>Bacteria</taxon>
        <taxon>Pseudomonadati</taxon>
        <taxon>Pseudomonadota</taxon>
        <taxon>Alphaproteobacteria</taxon>
        <taxon>Hyphomicrobiales</taxon>
        <taxon>Rhizobiaceae</taxon>
        <taxon>Hoeflea</taxon>
    </lineage>
</organism>
<dbReference type="RefSeq" id="WP_252914314.1">
    <property type="nucleotide sequence ID" value="NZ_JAAAML010000001.1"/>
</dbReference>
<evidence type="ECO:0000256" key="1">
    <source>
        <dbReference type="SAM" id="MobiDB-lite"/>
    </source>
</evidence>
<proteinExistence type="predicted"/>
<keyword evidence="3" id="KW-1185">Reference proteome</keyword>
<dbReference type="Proteomes" id="UP001320715">
    <property type="component" value="Unassembled WGS sequence"/>
</dbReference>
<accession>A0ABT1CKN9</accession>
<feature type="compositionally biased region" description="Polar residues" evidence="1">
    <location>
        <begin position="518"/>
        <end position="532"/>
    </location>
</feature>
<protein>
    <submittedName>
        <fullName evidence="2">Uncharacterized protein</fullName>
    </submittedName>
</protein>
<sequence length="787" mass="86942">MSLKKAAGLDVNGWLDHVARNWSIDLSGDEQIGDFFVGQAGPLTAVVKTGDGKWIGGKPADLAPHGRGGGWGQVGAPDRRVFVRDLIEGKNDSAQKLASAFTEFARGATNTVLAIEDSGETTEQVQERLLAAMSIARLRNPALVWRTVLSTLFAIAEGLIKTECVVGVISHASCGLSVQKFRIRLEGEKGDVLAPERRSAAKIHAEALGLRQLVSRVREQALSSQRALLETSGVADSKTLPRLAFGLPYQPEIIRRDNGDWEEVKLDAMDSLPSGGIEAASLGLQDCDQIFLETISEGNIRSHLERILEAAGISVTCTLPSDAVARGALVAAQRMGNGDPVYFDFLPRISTIVSGSEGARNFDLVDETETLEAGRVYRSPEPAQLAIPRGYTTTPVYLRKEAELHPRKATIQLTEPLAEATPVSLWVEQKPAAGRARIVMEAPSLGRHFTIDWDQADEDPREWDNIINSLTTPPPSIPERLILKCGMMPWNDAPNSPGMLSLLEQMDDERIDWRQMAQKASSRPNGEYSVSSDGELPSELSPVAVKQLDKLVRQAVSDTEKRLRAGSRHAEQDNAALQFLTWQFRRTPDQVAQWLLDCIENHSGAVGSHPFVWHQANWVLVYQGIARTVNDQATEERILASILKRGIESWNYRAESACVSLLLSRSQTAPLLLSRSDVDKIAERAIFEFRREYETQYTRFNYAPFLVGGLLRWRLKEPWALLVGQDPVADRLAQAIIDARADLLNRWGTDDAFEKKQRKYLPILDDLLAYLTGEGGNPNLLLALYEA</sequence>